<evidence type="ECO:0008006" key="2">
    <source>
        <dbReference type="Google" id="ProtNLM"/>
    </source>
</evidence>
<protein>
    <recommendedName>
        <fullName evidence="2">Fimbrial protein</fullName>
    </recommendedName>
</protein>
<dbReference type="GO" id="GO:0009289">
    <property type="term" value="C:pilus"/>
    <property type="evidence" value="ECO:0007669"/>
    <property type="project" value="InterPro"/>
</dbReference>
<evidence type="ECO:0000313" key="1">
    <source>
        <dbReference type="EMBL" id="EBO3625000.1"/>
    </source>
</evidence>
<organism evidence="1">
    <name type="scientific">Salmonella enterica</name>
    <name type="common">Salmonella choleraesuis</name>
    <dbReference type="NCBI Taxonomy" id="28901"/>
    <lineage>
        <taxon>Bacteria</taxon>
        <taxon>Pseudomonadati</taxon>
        <taxon>Pseudomonadota</taxon>
        <taxon>Gammaproteobacteria</taxon>
        <taxon>Enterobacterales</taxon>
        <taxon>Enterobacteriaceae</taxon>
        <taxon>Salmonella</taxon>
    </lineage>
</organism>
<dbReference type="EMBL" id="AAGIGS010000053">
    <property type="protein sequence ID" value="EBO3625000.1"/>
    <property type="molecule type" value="Genomic_DNA"/>
</dbReference>
<feature type="non-terminal residue" evidence="1">
    <location>
        <position position="1"/>
    </location>
</feature>
<name>A0A5U0HGL6_SALER</name>
<dbReference type="InterPro" id="IPR008966">
    <property type="entry name" value="Adhesion_dom_sf"/>
</dbReference>
<reference evidence="1" key="1">
    <citation type="submission" date="2018-07" db="EMBL/GenBank/DDBJ databases">
        <authorList>
            <consortium name="PulseNet: The National Subtyping Network for Foodborne Disease Surveillance"/>
            <person name="Tarr C.L."/>
            <person name="Trees E."/>
            <person name="Katz L.S."/>
            <person name="Carleton-Romer H.A."/>
            <person name="Stroika S."/>
            <person name="Kucerova Z."/>
            <person name="Roache K.F."/>
            <person name="Sabol A.L."/>
            <person name="Besser J."/>
            <person name="Gerner-Smidt P."/>
        </authorList>
    </citation>
    <scope>NUCLEOTIDE SEQUENCE</scope>
    <source>
        <strain evidence="1">PNUSAS009482</strain>
    </source>
</reference>
<gene>
    <name evidence="1" type="ORF">B6N72_26200</name>
</gene>
<dbReference type="GO" id="GO:0007155">
    <property type="term" value="P:cell adhesion"/>
    <property type="evidence" value="ECO:0007669"/>
    <property type="project" value="InterPro"/>
</dbReference>
<comment type="caution">
    <text evidence="1">The sequence shown here is derived from an EMBL/GenBank/DDBJ whole genome shotgun (WGS) entry which is preliminary data.</text>
</comment>
<dbReference type="AlphaFoldDB" id="A0A5U0HGL6"/>
<dbReference type="InterPro" id="IPR036937">
    <property type="entry name" value="Adhesion_dom_fimbrial_sf"/>
</dbReference>
<accession>A0A5U0HGL6</accession>
<dbReference type="Gene3D" id="2.60.40.1090">
    <property type="entry name" value="Fimbrial-type adhesion domain"/>
    <property type="match status" value="1"/>
</dbReference>
<sequence>QTFTANVTADTCTIANLNQARDLGNLLKSHFMASSWSASSVYKNEFDVTNCPTTFTKVKVVPTYTASKQYAWVVENAGTAKGVHLNTQTTSSGLGRWENGKENEFTLNNGDAVIPVNFKIERNDSDTVTDGTLDFQMTFAFDFV</sequence>
<dbReference type="SUPFAM" id="SSF49401">
    <property type="entry name" value="Bacterial adhesins"/>
    <property type="match status" value="1"/>
</dbReference>
<proteinExistence type="predicted"/>